<dbReference type="InterPro" id="IPR023379">
    <property type="entry name" value="BART_dom"/>
</dbReference>
<evidence type="ECO:0000256" key="4">
    <source>
        <dbReference type="ARBA" id="ARBA00009880"/>
    </source>
</evidence>
<dbReference type="GO" id="GO:0005813">
    <property type="term" value="C:centrosome"/>
    <property type="evidence" value="ECO:0007669"/>
    <property type="project" value="UniProtKB-SubCell"/>
</dbReference>
<evidence type="ECO:0000256" key="5">
    <source>
        <dbReference type="ARBA" id="ARBA00014849"/>
    </source>
</evidence>
<evidence type="ECO:0000256" key="1">
    <source>
        <dbReference type="ARBA" id="ARBA00004120"/>
    </source>
</evidence>
<proteinExistence type="inferred from homology"/>
<keyword evidence="11 12" id="KW-0966">Cell projection</keyword>
<dbReference type="GO" id="GO:0005634">
    <property type="term" value="C:nucleus"/>
    <property type="evidence" value="ECO:0007669"/>
    <property type="project" value="UniProtKB-SubCell"/>
</dbReference>
<dbReference type="Proteomes" id="UP000270296">
    <property type="component" value="Unassembled WGS sequence"/>
</dbReference>
<evidence type="ECO:0000313" key="14">
    <source>
        <dbReference type="EMBL" id="VDO92618.1"/>
    </source>
</evidence>
<evidence type="ECO:0000256" key="9">
    <source>
        <dbReference type="ARBA" id="ARBA00023212"/>
    </source>
</evidence>
<dbReference type="EMBL" id="UZAM01006658">
    <property type="protein sequence ID" value="VDO92618.1"/>
    <property type="molecule type" value="Genomic_DNA"/>
</dbReference>
<evidence type="ECO:0000259" key="13">
    <source>
        <dbReference type="Pfam" id="PF11527"/>
    </source>
</evidence>
<comment type="subcellular location">
    <subcellularLocation>
        <location evidence="1 12">Cytoplasm</location>
        <location evidence="1 12">Cytoskeleton</location>
        <location evidence="1 12">Cilium basal body</location>
    </subcellularLocation>
    <subcellularLocation>
        <location evidence="3 12">Cytoplasm</location>
        <location evidence="3 12">Cytoskeleton</location>
        <location evidence="3 12">Microtubule organizing center</location>
        <location evidence="3 12">Centrosome</location>
    </subcellularLocation>
    <subcellularLocation>
        <location evidence="12">Cytoplasm</location>
    </subcellularLocation>
    <subcellularLocation>
        <location evidence="2 12">Nucleus</location>
    </subcellularLocation>
    <subcellularLocation>
        <location evidence="12">Mitochondrion intermembrane space</location>
    </subcellularLocation>
</comment>
<protein>
    <recommendedName>
        <fullName evidence="5 12">ADP-ribosylation factor-like protein 2-binding protein</fullName>
        <shortName evidence="12">ARF-like 2-binding protein</shortName>
    </recommendedName>
</protein>
<keyword evidence="15" id="KW-1185">Reference proteome</keyword>
<dbReference type="AlphaFoldDB" id="A0A183IBC1"/>
<dbReference type="WBParaSite" id="SBAD_0000094501-mRNA-1">
    <property type="protein sequence ID" value="SBAD_0000094501-mRNA-1"/>
    <property type="gene ID" value="SBAD_0000094501"/>
</dbReference>
<sequence>MEAESPYEAVTESPESTSVCEYDAAIDVLEQALFSEQFQGFQQRYFDTHCDCFSDCEENKLCYMEIFQDYVNQVEEFIDEKLRQSIKAFDMNRFAMWLENHRQEVQGDLPEIVDCLTDFVCFKTAMLENKKSRHRECNLNVSSGRK</sequence>
<reference evidence="16" key="1">
    <citation type="submission" date="2016-06" db="UniProtKB">
        <authorList>
            <consortium name="WormBaseParasite"/>
        </authorList>
    </citation>
    <scope>IDENTIFICATION</scope>
</reference>
<feature type="domain" description="BART" evidence="13">
    <location>
        <begin position="22"/>
        <end position="133"/>
    </location>
</feature>
<keyword evidence="10 12" id="KW-0539">Nucleus</keyword>
<dbReference type="GO" id="GO:0005758">
    <property type="term" value="C:mitochondrial intermembrane space"/>
    <property type="evidence" value="ECO:0007669"/>
    <property type="project" value="UniProtKB-SubCell"/>
</dbReference>
<comment type="similarity">
    <text evidence="4 12">Belongs to the ARL2BP family.</text>
</comment>
<evidence type="ECO:0000313" key="15">
    <source>
        <dbReference type="Proteomes" id="UP000270296"/>
    </source>
</evidence>
<reference evidence="14 15" key="2">
    <citation type="submission" date="2018-11" db="EMBL/GenBank/DDBJ databases">
        <authorList>
            <consortium name="Pathogen Informatics"/>
        </authorList>
    </citation>
    <scope>NUCLEOTIDE SEQUENCE [LARGE SCALE GENOMIC DNA]</scope>
</reference>
<evidence type="ECO:0000256" key="8">
    <source>
        <dbReference type="ARBA" id="ARBA00023128"/>
    </source>
</evidence>
<evidence type="ECO:0000256" key="2">
    <source>
        <dbReference type="ARBA" id="ARBA00004123"/>
    </source>
</evidence>
<evidence type="ECO:0000256" key="10">
    <source>
        <dbReference type="ARBA" id="ARBA00023242"/>
    </source>
</evidence>
<evidence type="ECO:0000256" key="11">
    <source>
        <dbReference type="ARBA" id="ARBA00023273"/>
    </source>
</evidence>
<dbReference type="PANTHER" id="PTHR15487">
    <property type="entry name" value="ADP-RIBOSYLATION FACTOR-LIKE PROTEIN 2-BINDING PROTEIN"/>
    <property type="match status" value="1"/>
</dbReference>
<dbReference type="OrthoDB" id="302784at2759"/>
<keyword evidence="7 12" id="KW-0969">Cilium</keyword>
<evidence type="ECO:0000313" key="16">
    <source>
        <dbReference type="WBParaSite" id="SBAD_0000094501-mRNA-1"/>
    </source>
</evidence>
<name>A0A183IBC1_9BILA</name>
<dbReference type="Gene3D" id="1.20.1520.10">
    <property type="entry name" value="ADP-ribosylation factor-like 2-binding protein, domain"/>
    <property type="match status" value="1"/>
</dbReference>
<evidence type="ECO:0000256" key="3">
    <source>
        <dbReference type="ARBA" id="ARBA00004300"/>
    </source>
</evidence>
<dbReference type="Pfam" id="PF11527">
    <property type="entry name" value="ARL2_Bind_BART"/>
    <property type="match status" value="1"/>
</dbReference>
<dbReference type="InterPro" id="IPR042541">
    <property type="entry name" value="BART_sf"/>
</dbReference>
<dbReference type="GO" id="GO:0051457">
    <property type="term" value="P:maintenance of protein location in nucleus"/>
    <property type="evidence" value="ECO:0007669"/>
    <property type="project" value="TreeGrafter"/>
</dbReference>
<dbReference type="InterPro" id="IPR038849">
    <property type="entry name" value="ARL2BP"/>
</dbReference>
<accession>A0A183IBC1</accession>
<keyword evidence="6 12" id="KW-0963">Cytoplasm</keyword>
<gene>
    <name evidence="14" type="ORF">SBAD_LOCUS915</name>
</gene>
<evidence type="ECO:0000256" key="7">
    <source>
        <dbReference type="ARBA" id="ARBA00023069"/>
    </source>
</evidence>
<dbReference type="PANTHER" id="PTHR15487:SF4">
    <property type="entry name" value="ADP-RIBOSYLATION FACTOR-LIKE PROTEIN 2-BINDING PROTEIN"/>
    <property type="match status" value="1"/>
</dbReference>
<organism evidence="16">
    <name type="scientific">Soboliphyme baturini</name>
    <dbReference type="NCBI Taxonomy" id="241478"/>
    <lineage>
        <taxon>Eukaryota</taxon>
        <taxon>Metazoa</taxon>
        <taxon>Ecdysozoa</taxon>
        <taxon>Nematoda</taxon>
        <taxon>Enoplea</taxon>
        <taxon>Dorylaimia</taxon>
        <taxon>Dioctophymatida</taxon>
        <taxon>Dioctophymatoidea</taxon>
        <taxon>Soboliphymatidae</taxon>
        <taxon>Soboliphyme</taxon>
    </lineage>
</organism>
<keyword evidence="9 12" id="KW-0206">Cytoskeleton</keyword>
<dbReference type="GO" id="GO:0005929">
    <property type="term" value="C:cilium"/>
    <property type="evidence" value="ECO:0007669"/>
    <property type="project" value="UniProtKB-UniRule"/>
</dbReference>
<evidence type="ECO:0000256" key="12">
    <source>
        <dbReference type="RuleBase" id="RU367099"/>
    </source>
</evidence>
<keyword evidence="8 12" id="KW-0496">Mitochondrion</keyword>
<evidence type="ECO:0000256" key="6">
    <source>
        <dbReference type="ARBA" id="ARBA00022490"/>
    </source>
</evidence>
<comment type="function">
    <text evidence="12">Plays a role as an effector of the ADP-ribosylation factor-like protein 2, ARL2.</text>
</comment>